<dbReference type="AlphaFoldDB" id="A0ABD2NIP8"/>
<organism evidence="1 2">
    <name type="scientific">Cryptolaemus montrouzieri</name>
    <dbReference type="NCBI Taxonomy" id="559131"/>
    <lineage>
        <taxon>Eukaryota</taxon>
        <taxon>Metazoa</taxon>
        <taxon>Ecdysozoa</taxon>
        <taxon>Arthropoda</taxon>
        <taxon>Hexapoda</taxon>
        <taxon>Insecta</taxon>
        <taxon>Pterygota</taxon>
        <taxon>Neoptera</taxon>
        <taxon>Endopterygota</taxon>
        <taxon>Coleoptera</taxon>
        <taxon>Polyphaga</taxon>
        <taxon>Cucujiformia</taxon>
        <taxon>Coccinelloidea</taxon>
        <taxon>Coccinellidae</taxon>
        <taxon>Scymninae</taxon>
        <taxon>Scymnini</taxon>
        <taxon>Cryptolaemus</taxon>
    </lineage>
</organism>
<dbReference type="Proteomes" id="UP001516400">
    <property type="component" value="Unassembled WGS sequence"/>
</dbReference>
<dbReference type="EMBL" id="JABFTP020000124">
    <property type="protein sequence ID" value="KAL3278628.1"/>
    <property type="molecule type" value="Genomic_DNA"/>
</dbReference>
<keyword evidence="2" id="KW-1185">Reference proteome</keyword>
<accession>A0ABD2NIP8</accession>
<reference evidence="1 2" key="1">
    <citation type="journal article" date="2021" name="BMC Biol.">
        <title>Horizontally acquired antibacterial genes associated with adaptive radiation of ladybird beetles.</title>
        <authorList>
            <person name="Li H.S."/>
            <person name="Tang X.F."/>
            <person name="Huang Y.H."/>
            <person name="Xu Z.Y."/>
            <person name="Chen M.L."/>
            <person name="Du X.Y."/>
            <person name="Qiu B.Y."/>
            <person name="Chen P.T."/>
            <person name="Zhang W."/>
            <person name="Slipinski A."/>
            <person name="Escalona H.E."/>
            <person name="Waterhouse R.M."/>
            <person name="Zwick A."/>
            <person name="Pang H."/>
        </authorList>
    </citation>
    <scope>NUCLEOTIDE SEQUENCE [LARGE SCALE GENOMIC DNA]</scope>
    <source>
        <strain evidence="1">SYSU2018</strain>
    </source>
</reference>
<evidence type="ECO:0000313" key="2">
    <source>
        <dbReference type="Proteomes" id="UP001516400"/>
    </source>
</evidence>
<sequence length="77" mass="8759">MCVYSPSFFCLILNNEKYPKKLEETFSQQLEEQERVYGPIGPIILPHDLPELCHENSRMTAIGSSTRSSLSSMSEGY</sequence>
<gene>
    <name evidence="1" type="ORF">HHI36_016168</name>
</gene>
<protein>
    <submittedName>
        <fullName evidence="1">Uncharacterized protein</fullName>
    </submittedName>
</protein>
<comment type="caution">
    <text evidence="1">The sequence shown here is derived from an EMBL/GenBank/DDBJ whole genome shotgun (WGS) entry which is preliminary data.</text>
</comment>
<name>A0ABD2NIP8_9CUCU</name>
<proteinExistence type="predicted"/>
<evidence type="ECO:0000313" key="1">
    <source>
        <dbReference type="EMBL" id="KAL3278628.1"/>
    </source>
</evidence>